<evidence type="ECO:0000313" key="1">
    <source>
        <dbReference type="EMBL" id="KAJ1082507.1"/>
    </source>
</evidence>
<dbReference type="AlphaFoldDB" id="A0AAV7KUV2"/>
<keyword evidence="2" id="KW-1185">Reference proteome</keyword>
<reference evidence="1" key="1">
    <citation type="journal article" date="2022" name="bioRxiv">
        <title>Sequencing and chromosome-scale assembly of the giantPleurodeles waltlgenome.</title>
        <authorList>
            <person name="Brown T."/>
            <person name="Elewa A."/>
            <person name="Iarovenko S."/>
            <person name="Subramanian E."/>
            <person name="Araus A.J."/>
            <person name="Petzold A."/>
            <person name="Susuki M."/>
            <person name="Suzuki K.-i.T."/>
            <person name="Hayashi T."/>
            <person name="Toyoda A."/>
            <person name="Oliveira C."/>
            <person name="Osipova E."/>
            <person name="Leigh N.D."/>
            <person name="Simon A."/>
            <person name="Yun M.H."/>
        </authorList>
    </citation>
    <scope>NUCLEOTIDE SEQUENCE</scope>
    <source>
        <strain evidence="1">20211129_DDA</strain>
        <tissue evidence="1">Liver</tissue>
    </source>
</reference>
<protein>
    <submittedName>
        <fullName evidence="1">Uncharacterized protein</fullName>
    </submittedName>
</protein>
<evidence type="ECO:0000313" key="2">
    <source>
        <dbReference type="Proteomes" id="UP001066276"/>
    </source>
</evidence>
<comment type="caution">
    <text evidence="1">The sequence shown here is derived from an EMBL/GenBank/DDBJ whole genome shotgun (WGS) entry which is preliminary data.</text>
</comment>
<organism evidence="1 2">
    <name type="scientific">Pleurodeles waltl</name>
    <name type="common">Iberian ribbed newt</name>
    <dbReference type="NCBI Taxonomy" id="8319"/>
    <lineage>
        <taxon>Eukaryota</taxon>
        <taxon>Metazoa</taxon>
        <taxon>Chordata</taxon>
        <taxon>Craniata</taxon>
        <taxon>Vertebrata</taxon>
        <taxon>Euteleostomi</taxon>
        <taxon>Amphibia</taxon>
        <taxon>Batrachia</taxon>
        <taxon>Caudata</taxon>
        <taxon>Salamandroidea</taxon>
        <taxon>Salamandridae</taxon>
        <taxon>Pleurodelinae</taxon>
        <taxon>Pleurodeles</taxon>
    </lineage>
</organism>
<sequence>MDINGALPSKKALPQPKSIQEFFNNKKKAQTTDSIIQIEEVGNMPNTSVTNSPLSQGTSPVEEVESILLPLSPEIRLVPNLPCRNRFGPLAEEGYLTRDHENSKAELDIEDVNSLPIPIPTIFSEPPASEVNLSSILQRIDEVRNLVLQLAKFLQGKMVNPSSCKCQMVEVAGKGGTLAVGPTPPTPTAHGGPAIHSQSNGIYISDTEVIQTSLANNSTNKRSGINNIPVDRAPTVTCTDNLGSPLVSLSSQTPGRCITIANTLDKGDCTSLNVSRPFVPPPTCDPDHATTLYRVYIDPAISTKSLGSKSRNNTLFLTNVPKLLSGSVENHDSRINKVTHWLRFRRNCLSVIRTDISKVKRWSPLGSNYDVISVEFLDKTLVDQLIAFDERTFKQRGQKGGGISLVSELDDASLAPVYGQLGYINRRDPLIPAESMQSKSV</sequence>
<accession>A0AAV7KUV2</accession>
<dbReference type="EMBL" id="JANPWB010000016">
    <property type="protein sequence ID" value="KAJ1082507.1"/>
    <property type="molecule type" value="Genomic_DNA"/>
</dbReference>
<proteinExistence type="predicted"/>
<name>A0AAV7KUV2_PLEWA</name>
<dbReference type="Proteomes" id="UP001066276">
    <property type="component" value="Chromosome 12"/>
</dbReference>
<gene>
    <name evidence="1" type="ORF">NDU88_002672</name>
</gene>